<organism evidence="1 2">
    <name type="scientific">Prevotella disiens DNF00882</name>
    <dbReference type="NCBI Taxonomy" id="1401075"/>
    <lineage>
        <taxon>Bacteria</taxon>
        <taxon>Pseudomonadati</taxon>
        <taxon>Bacteroidota</taxon>
        <taxon>Bacteroidia</taxon>
        <taxon>Bacteroidales</taxon>
        <taxon>Prevotellaceae</taxon>
        <taxon>Prevotella</taxon>
    </lineage>
</organism>
<reference evidence="1 2" key="1">
    <citation type="submission" date="2014-07" db="EMBL/GenBank/DDBJ databases">
        <authorList>
            <person name="McCorrison J."/>
            <person name="Sanka R."/>
            <person name="Torralba M."/>
            <person name="Gillis M."/>
            <person name="Haft D.H."/>
            <person name="Methe B."/>
            <person name="Sutton G."/>
            <person name="Nelson K.E."/>
        </authorList>
    </citation>
    <scope>NUCLEOTIDE SEQUENCE [LARGE SCALE GENOMIC DNA]</scope>
    <source>
        <strain evidence="1 2">DNF00882</strain>
    </source>
</reference>
<protein>
    <submittedName>
        <fullName evidence="1">Uncharacterized protein</fullName>
    </submittedName>
</protein>
<accession>A0A096ATM3</accession>
<evidence type="ECO:0000313" key="2">
    <source>
        <dbReference type="Proteomes" id="UP000029538"/>
    </source>
</evidence>
<sequence length="142" mass="16530">MEQTKQQIERFLKKIAQKFPTTEEPTLMTDIHIMVSQFSGDLMAFNDEGVEITRCVVEKWIENTDDDFYEQVTSLLRCELLKHKDIIENFGIIQPFNFVLEDEEGEHIAELYCEDNDTIIADGDLLPGLEEDLDDFLKKLIP</sequence>
<dbReference type="Proteomes" id="UP000029538">
    <property type="component" value="Unassembled WGS sequence"/>
</dbReference>
<dbReference type="RefSeq" id="WP_004355868.1">
    <property type="nucleotide sequence ID" value="NZ_JRNR01000004.1"/>
</dbReference>
<gene>
    <name evidence="1" type="ORF">HMPREF0654_01730</name>
</gene>
<dbReference type="EMBL" id="JRNR01000004">
    <property type="protein sequence ID" value="KGF50418.1"/>
    <property type="molecule type" value="Genomic_DNA"/>
</dbReference>
<name>A0A096ATM3_9BACT</name>
<comment type="caution">
    <text evidence="1">The sequence shown here is derived from an EMBL/GenBank/DDBJ whole genome shotgun (WGS) entry which is preliminary data.</text>
</comment>
<evidence type="ECO:0000313" key="1">
    <source>
        <dbReference type="EMBL" id="KGF50418.1"/>
    </source>
</evidence>
<dbReference type="GeneID" id="91082753"/>
<proteinExistence type="predicted"/>
<dbReference type="AlphaFoldDB" id="A0A096ATM3"/>